<dbReference type="AlphaFoldDB" id="A0AAU8Q2R8"/>
<dbReference type="KEGG" id="tpg:TPEGAU_0253"/>
<name>A0AAU8Q2R8_TREPG</name>
<dbReference type="Proteomes" id="UP000008192">
    <property type="component" value="Chromosome"/>
</dbReference>
<evidence type="ECO:0000313" key="2">
    <source>
        <dbReference type="EMBL" id="AEZ59513.1"/>
    </source>
</evidence>
<gene>
    <name evidence="2" type="ordered locus">TPEGAU_0253</name>
</gene>
<dbReference type="InterPro" id="IPR007607">
    <property type="entry name" value="BacA/B"/>
</dbReference>
<evidence type="ECO:0008006" key="4">
    <source>
        <dbReference type="Google" id="ProtNLM"/>
    </source>
</evidence>
<evidence type="ECO:0000313" key="3">
    <source>
        <dbReference type="Proteomes" id="UP000008192"/>
    </source>
</evidence>
<sequence>MGGRVGSLFLCGVPFYIDCWWCAPYAEMQEGRVALKRVSEGHGKTVLGAKTVFDGVLRFKGNLHIRGKFSGAIDAQGCLTIAPGAVCAVQYARAVSIFVEGEVRGNLTVVDRVEMRDGSRVFGDVTASRIKICDGVTFEGSVCMTREGNVSKRDLFSVQSEQLKEHLRR</sequence>
<evidence type="ECO:0000256" key="1">
    <source>
        <dbReference type="ARBA" id="ARBA00044755"/>
    </source>
</evidence>
<organism evidence="2 3">
    <name type="scientific">Treponema pallidum subsp. pertenue (strain Gauthier)</name>
    <dbReference type="NCBI Taxonomy" id="491080"/>
    <lineage>
        <taxon>Bacteria</taxon>
        <taxon>Pseudomonadati</taxon>
        <taxon>Spirochaetota</taxon>
        <taxon>Spirochaetia</taxon>
        <taxon>Spirochaetales</taxon>
        <taxon>Treponemataceae</taxon>
        <taxon>Treponema</taxon>
    </lineage>
</organism>
<dbReference type="Pfam" id="PF04519">
    <property type="entry name" value="Bactofilin"/>
    <property type="match status" value="1"/>
</dbReference>
<reference evidence="3" key="1">
    <citation type="journal article" date="2012" name="PLoS Negl. Trop. Dis.">
        <title>Whole genome sequences of three Treponema pallidum ssp. pertenue strains: yaws and syphilis treponemes differ in less than 0.2% of the genome sequence.</title>
        <authorList>
            <person name="Cejkova D."/>
            <person name="Zobanikova M."/>
            <person name="Chen L."/>
            <person name="Pospisilova P."/>
            <person name="Strouhal M."/>
            <person name="Qin X."/>
            <person name="Mikalova L."/>
            <person name="Norris S.J."/>
            <person name="Muzny D.M."/>
            <person name="Gibbs R.A."/>
            <person name="Fulton L.L."/>
            <person name="Sodergren E."/>
            <person name="Weinstock G.M."/>
            <person name="Smajs D."/>
        </authorList>
    </citation>
    <scope>NUCLEOTIDE SEQUENCE [LARGE SCALE GENOMIC DNA]</scope>
    <source>
        <strain evidence="3">Gauthier</strain>
    </source>
</reference>
<dbReference type="EMBL" id="CP002376">
    <property type="protein sequence ID" value="AEZ59513.1"/>
    <property type="molecule type" value="Genomic_DNA"/>
</dbReference>
<protein>
    <recommendedName>
        <fullName evidence="4">Polymer-forming cytoskeletal protein</fullName>
    </recommendedName>
</protein>
<dbReference type="PANTHER" id="PTHR35024">
    <property type="entry name" value="HYPOTHETICAL CYTOSOLIC PROTEIN"/>
    <property type="match status" value="1"/>
</dbReference>
<proteinExistence type="inferred from homology"/>
<comment type="similarity">
    <text evidence="1">Belongs to the bactofilin family.</text>
</comment>
<accession>A0AAU8Q2R8</accession>
<dbReference type="PANTHER" id="PTHR35024:SF4">
    <property type="entry name" value="POLYMER-FORMING CYTOSKELETAL PROTEIN"/>
    <property type="match status" value="1"/>
</dbReference>